<evidence type="ECO:0000256" key="1">
    <source>
        <dbReference type="ARBA" id="ARBA00007359"/>
    </source>
</evidence>
<feature type="signal peptide" evidence="4">
    <location>
        <begin position="1"/>
        <end position="23"/>
    </location>
</feature>
<evidence type="ECO:0000256" key="4">
    <source>
        <dbReference type="SAM" id="SignalP"/>
    </source>
</evidence>
<keyword evidence="3" id="KW-0378">Hydrolase</keyword>
<reference evidence="6" key="1">
    <citation type="submission" date="2020-11" db="EMBL/GenBank/DDBJ databases">
        <authorList>
            <person name="Tran Van P."/>
        </authorList>
    </citation>
    <scope>NUCLEOTIDE SEQUENCE</scope>
</reference>
<dbReference type="GO" id="GO:0003677">
    <property type="term" value="F:DNA binding"/>
    <property type="evidence" value="ECO:0007669"/>
    <property type="project" value="TreeGrafter"/>
</dbReference>
<dbReference type="EMBL" id="CAJPEV010000818">
    <property type="protein sequence ID" value="CAG0888808.1"/>
    <property type="molecule type" value="Genomic_DNA"/>
</dbReference>
<dbReference type="Pfam" id="PF03372">
    <property type="entry name" value="Exo_endo_phos"/>
    <property type="match status" value="1"/>
</dbReference>
<protein>
    <recommendedName>
        <fullName evidence="5">Endonuclease/exonuclease/phosphatase domain-containing protein</fullName>
    </recommendedName>
</protein>
<comment type="similarity">
    <text evidence="1">Belongs to the DNase I family.</text>
</comment>
<dbReference type="PANTHER" id="PTHR11371:SF31">
    <property type="entry name" value="EXTRACELLULAR NUCLEASE"/>
    <property type="match status" value="1"/>
</dbReference>
<dbReference type="GO" id="GO:0004530">
    <property type="term" value="F:deoxyribonuclease I activity"/>
    <property type="evidence" value="ECO:0007669"/>
    <property type="project" value="TreeGrafter"/>
</dbReference>
<dbReference type="GO" id="GO:0005634">
    <property type="term" value="C:nucleus"/>
    <property type="evidence" value="ECO:0007669"/>
    <property type="project" value="TreeGrafter"/>
</dbReference>
<dbReference type="Gene3D" id="3.60.10.10">
    <property type="entry name" value="Endonuclease/exonuclease/phosphatase"/>
    <property type="match status" value="1"/>
</dbReference>
<dbReference type="SUPFAM" id="SSF56219">
    <property type="entry name" value="DNase I-like"/>
    <property type="match status" value="1"/>
</dbReference>
<keyword evidence="2" id="KW-0540">Nuclease</keyword>
<keyword evidence="4" id="KW-0732">Signal</keyword>
<dbReference type="Proteomes" id="UP000677054">
    <property type="component" value="Unassembled WGS sequence"/>
</dbReference>
<name>A0A7R8XCG0_9CRUS</name>
<feature type="domain" description="Endonuclease/exonuclease/phosphatase" evidence="5">
    <location>
        <begin position="36"/>
        <end position="279"/>
    </location>
</feature>
<accession>A0A7R8XCG0</accession>
<evidence type="ECO:0000256" key="3">
    <source>
        <dbReference type="ARBA" id="ARBA00022801"/>
    </source>
</evidence>
<evidence type="ECO:0000256" key="2">
    <source>
        <dbReference type="ARBA" id="ARBA00022722"/>
    </source>
</evidence>
<keyword evidence="7" id="KW-1185">Reference proteome</keyword>
<dbReference type="InterPro" id="IPR036691">
    <property type="entry name" value="Endo/exonu/phosph_ase_sf"/>
</dbReference>
<dbReference type="PANTHER" id="PTHR11371">
    <property type="entry name" value="DEOXYRIBONUCLEASE"/>
    <property type="match status" value="1"/>
</dbReference>
<proteinExistence type="inferred from homology"/>
<evidence type="ECO:0000259" key="5">
    <source>
        <dbReference type="Pfam" id="PF03372"/>
    </source>
</evidence>
<dbReference type="SMART" id="SM00476">
    <property type="entry name" value="DNaseIc"/>
    <property type="match status" value="1"/>
</dbReference>
<evidence type="ECO:0000313" key="6">
    <source>
        <dbReference type="EMBL" id="CAD7245260.1"/>
    </source>
</evidence>
<dbReference type="OrthoDB" id="6410211at2759"/>
<gene>
    <name evidence="6" type="ORF">DSTB1V02_LOCUS5134</name>
</gene>
<dbReference type="InterPro" id="IPR016202">
    <property type="entry name" value="DNase_I"/>
</dbReference>
<dbReference type="InterPro" id="IPR005135">
    <property type="entry name" value="Endo/exonuclease/phosphatase"/>
</dbReference>
<dbReference type="AlphaFoldDB" id="A0A7R8XCG0"/>
<dbReference type="EMBL" id="LR900335">
    <property type="protein sequence ID" value="CAD7245260.1"/>
    <property type="molecule type" value="Genomic_DNA"/>
</dbReference>
<dbReference type="PRINTS" id="PR00130">
    <property type="entry name" value="DNASEI"/>
</dbReference>
<sequence length="353" mass="39644">MKASRYTICAFFLCLAGFEAGQSKVSEDGSGPLNIASFNIQRLGKSKLKKSNVVDVIVQILSNYDVVAVQELLDDNGEILNPLVERLNRVSPEPYEAVASDRIGSTSYKEKYLFLYRPSRVELLEESLYPDQAGEFERPPYVVTFRTPTTELKKLSFINVHTKPERADSEISALATVSDWALSKTKVQDQIILGDFNGGCSYVTGKEWEAIELRRRKEFRWLIPDHADTTTKDTVCPYDRFVARGEKLWNEVVEGSVGIRRFDTEFGLTEAERDDISDHYPIHMKLKPSAGREKKGEEYYVEAGVEARVQSSSITKLVKAASFSPAGFQIGVYHLDKAPSPALVEDNGREPVL</sequence>
<organism evidence="6">
    <name type="scientific">Darwinula stevensoni</name>
    <dbReference type="NCBI Taxonomy" id="69355"/>
    <lineage>
        <taxon>Eukaryota</taxon>
        <taxon>Metazoa</taxon>
        <taxon>Ecdysozoa</taxon>
        <taxon>Arthropoda</taxon>
        <taxon>Crustacea</taxon>
        <taxon>Oligostraca</taxon>
        <taxon>Ostracoda</taxon>
        <taxon>Podocopa</taxon>
        <taxon>Podocopida</taxon>
        <taxon>Darwinulocopina</taxon>
        <taxon>Darwinuloidea</taxon>
        <taxon>Darwinulidae</taxon>
        <taxon>Darwinula</taxon>
    </lineage>
</organism>
<dbReference type="GO" id="GO:0006308">
    <property type="term" value="P:DNA catabolic process"/>
    <property type="evidence" value="ECO:0007669"/>
    <property type="project" value="InterPro"/>
</dbReference>
<evidence type="ECO:0000313" key="7">
    <source>
        <dbReference type="Proteomes" id="UP000677054"/>
    </source>
</evidence>
<feature type="chain" id="PRO_5036209136" description="Endonuclease/exonuclease/phosphatase domain-containing protein" evidence="4">
    <location>
        <begin position="24"/>
        <end position="353"/>
    </location>
</feature>
<dbReference type="CDD" id="cd10282">
    <property type="entry name" value="DNase1"/>
    <property type="match status" value="1"/>
</dbReference>